<reference evidence="2 3" key="1">
    <citation type="submission" date="2023-01" db="EMBL/GenBank/DDBJ databases">
        <title>Minimal conservation of predation-associated metabolite biosynthetic gene clusters underscores biosynthetic potential of Myxococcota including descriptions for ten novel species: Archangium lansinium sp. nov., Myxococcus landrumus sp. nov., Nannocystis bai.</title>
        <authorList>
            <person name="Ahearne A."/>
            <person name="Stevens C."/>
            <person name="Dowd S."/>
        </authorList>
    </citation>
    <scope>NUCLEOTIDE SEQUENCE [LARGE SCALE GENOMIC DNA]</scope>
    <source>
        <strain evidence="2 3">WIWO2</strain>
    </source>
</reference>
<feature type="region of interest" description="Disordered" evidence="1">
    <location>
        <begin position="468"/>
        <end position="488"/>
    </location>
</feature>
<sequence>MTFNALRSHGTTPSEQLLHQLCSGTFLTLWSYSNLYRDQGQRGAATDGKELCDLLVVCGDDVLIFSDKSCVYPNGPSPDVAWARWYKRALEKSVTQVFGAERWLRMYPSRVYLDKSCTARLPLELSGKPRFHRIVVATGARDACRQAHGEPGSIAIRPDVVGAQHTASGAVPFVIGFPDEAKRVVHVLDDITAPALLRQLDTIQDFIAYLREKEALLLRGGLAYSPNELCLLATYLASVGPGERHMFPGGTEASPLTIDPGMWDGLNSLPNVQRKRVADQDSYLWDSLIEHFSGLLRQGQLVGEDANNVAQTELLLRRMALTRRVERRHLAKAVLDVRKRVHESGKNSAVRTIAPGSESTSTSFVVIALRNNETDYEKYRRFRLKFLEAYAHITKSRFPDLIHIVGFACEPEGSDGGSEDAILFEPSTWTNEDYARVRAMARAIGLKENPDRRRMRDWEFPSRIAKSPDELRKDRNKKKRERRSRHGK</sequence>
<proteinExistence type="predicted"/>
<evidence type="ECO:0000313" key="3">
    <source>
        <dbReference type="Proteomes" id="UP001217485"/>
    </source>
</evidence>
<evidence type="ECO:0000313" key="2">
    <source>
        <dbReference type="EMBL" id="MDC0678729.1"/>
    </source>
</evidence>
<dbReference type="EMBL" id="JAQNDK010000001">
    <property type="protein sequence ID" value="MDC0678729.1"/>
    <property type="molecule type" value="Genomic_DNA"/>
</dbReference>
<accession>A0ABT5BX35</accession>
<gene>
    <name evidence="2" type="ORF">POL72_13370</name>
</gene>
<dbReference type="RefSeq" id="WP_272095568.1">
    <property type="nucleotide sequence ID" value="NZ_JAQNDK010000001.1"/>
</dbReference>
<feature type="compositionally biased region" description="Basic residues" evidence="1">
    <location>
        <begin position="474"/>
        <end position="488"/>
    </location>
</feature>
<comment type="caution">
    <text evidence="2">The sequence shown here is derived from an EMBL/GenBank/DDBJ whole genome shotgun (WGS) entry which is preliminary data.</text>
</comment>
<dbReference type="Proteomes" id="UP001217485">
    <property type="component" value="Unassembled WGS sequence"/>
</dbReference>
<keyword evidence="3" id="KW-1185">Reference proteome</keyword>
<organism evidence="2 3">
    <name type="scientific">Sorangium atrum</name>
    <dbReference type="NCBI Taxonomy" id="2995308"/>
    <lineage>
        <taxon>Bacteria</taxon>
        <taxon>Pseudomonadati</taxon>
        <taxon>Myxococcota</taxon>
        <taxon>Polyangia</taxon>
        <taxon>Polyangiales</taxon>
        <taxon>Polyangiaceae</taxon>
        <taxon>Sorangium</taxon>
    </lineage>
</organism>
<name>A0ABT5BX35_9BACT</name>
<evidence type="ECO:0000256" key="1">
    <source>
        <dbReference type="SAM" id="MobiDB-lite"/>
    </source>
</evidence>
<protein>
    <submittedName>
        <fullName evidence="2">Uncharacterized protein</fullName>
    </submittedName>
</protein>